<evidence type="ECO:0000256" key="4">
    <source>
        <dbReference type="ARBA" id="ARBA00022777"/>
    </source>
</evidence>
<evidence type="ECO:0000259" key="10">
    <source>
        <dbReference type="Pfam" id="PF02782"/>
    </source>
</evidence>
<dbReference type="Gene3D" id="3.30.420.40">
    <property type="match status" value="2"/>
</dbReference>
<feature type="binding site" evidence="7">
    <location>
        <position position="14"/>
    </location>
    <ligand>
        <name>sn-glycerol 3-phosphate</name>
        <dbReference type="ChEBI" id="CHEBI:57597"/>
    </ligand>
</feature>
<dbReference type="PROSITE" id="PS00933">
    <property type="entry name" value="FGGY_KINASES_1"/>
    <property type="match status" value="1"/>
</dbReference>
<feature type="binding site" evidence="7">
    <location>
        <position position="18"/>
    </location>
    <ligand>
        <name>ADP</name>
        <dbReference type="ChEBI" id="CHEBI:456216"/>
    </ligand>
</feature>
<dbReference type="InterPro" id="IPR005999">
    <property type="entry name" value="Glycerol_kin"/>
</dbReference>
<feature type="binding site" evidence="7">
    <location>
        <position position="266"/>
    </location>
    <ligand>
        <name>ATP</name>
        <dbReference type="ChEBI" id="CHEBI:30616"/>
    </ligand>
</feature>
<keyword evidence="3 7" id="KW-0547">Nucleotide-binding</keyword>
<dbReference type="Pfam" id="PF00370">
    <property type="entry name" value="FGGY_N"/>
    <property type="match status" value="1"/>
</dbReference>
<dbReference type="NCBIfam" id="TIGR01311">
    <property type="entry name" value="glycerol_kin"/>
    <property type="match status" value="1"/>
</dbReference>
<dbReference type="NCBIfam" id="NF000756">
    <property type="entry name" value="PRK00047.1"/>
    <property type="match status" value="1"/>
</dbReference>
<evidence type="ECO:0000256" key="1">
    <source>
        <dbReference type="ARBA" id="ARBA00009156"/>
    </source>
</evidence>
<dbReference type="InterPro" id="IPR018483">
    <property type="entry name" value="Carb_kinase_FGGY_CS"/>
</dbReference>
<proteinExistence type="inferred from homology"/>
<evidence type="ECO:0000313" key="11">
    <source>
        <dbReference type="EMBL" id="MCO6159106.1"/>
    </source>
</evidence>
<dbReference type="InterPro" id="IPR043129">
    <property type="entry name" value="ATPase_NBD"/>
</dbReference>
<dbReference type="SUPFAM" id="SSF53067">
    <property type="entry name" value="Actin-like ATPase domain"/>
    <property type="match status" value="2"/>
</dbReference>
<evidence type="ECO:0000256" key="5">
    <source>
        <dbReference type="ARBA" id="ARBA00022798"/>
    </source>
</evidence>
<keyword evidence="12" id="KW-1185">Reference proteome</keyword>
<comment type="pathway">
    <text evidence="7">Polyol metabolism; glycerol degradation via glycerol kinase pathway; sn-glycerol 3-phosphate from glycerol: step 1/1.</text>
</comment>
<feature type="binding site" evidence="7">
    <location>
        <position position="135"/>
    </location>
    <ligand>
        <name>glycerol</name>
        <dbReference type="ChEBI" id="CHEBI:17754"/>
    </ligand>
</feature>
<feature type="binding site" evidence="7">
    <location>
        <position position="83"/>
    </location>
    <ligand>
        <name>sn-glycerol 3-phosphate</name>
        <dbReference type="ChEBI" id="CHEBI:57597"/>
    </ligand>
</feature>
<feature type="binding site" evidence="7">
    <location>
        <position position="135"/>
    </location>
    <ligand>
        <name>sn-glycerol 3-phosphate</name>
        <dbReference type="ChEBI" id="CHEBI:57597"/>
    </ligand>
</feature>
<dbReference type="PANTHER" id="PTHR10196:SF78">
    <property type="entry name" value="GLYCEROL KINASE"/>
    <property type="match status" value="1"/>
</dbReference>
<keyword evidence="4 7" id="KW-0418">Kinase</keyword>
<dbReference type="GO" id="GO:0004370">
    <property type="term" value="F:glycerol kinase activity"/>
    <property type="evidence" value="ECO:0007669"/>
    <property type="project" value="UniProtKB-EC"/>
</dbReference>
<dbReference type="InterPro" id="IPR018485">
    <property type="entry name" value="FGGY_C"/>
</dbReference>
<dbReference type="CDD" id="cd07786">
    <property type="entry name" value="FGGY_EcGK_like"/>
    <property type="match status" value="1"/>
</dbReference>
<feature type="binding site" evidence="7">
    <location>
        <position position="14"/>
    </location>
    <ligand>
        <name>ATP</name>
        <dbReference type="ChEBI" id="CHEBI:30616"/>
    </ligand>
</feature>
<dbReference type="PANTHER" id="PTHR10196">
    <property type="entry name" value="SUGAR KINASE"/>
    <property type="match status" value="1"/>
</dbReference>
<name>A0ABT1CEV8_9PROT</name>
<evidence type="ECO:0000256" key="3">
    <source>
        <dbReference type="ARBA" id="ARBA00022741"/>
    </source>
</evidence>
<evidence type="ECO:0000259" key="9">
    <source>
        <dbReference type="Pfam" id="PF00370"/>
    </source>
</evidence>
<accession>A0ABT1CEV8</accession>
<evidence type="ECO:0000256" key="6">
    <source>
        <dbReference type="ARBA" id="ARBA00022840"/>
    </source>
</evidence>
<dbReference type="EC" id="2.7.1.30" evidence="7"/>
<evidence type="ECO:0000256" key="7">
    <source>
        <dbReference type="HAMAP-Rule" id="MF_00186"/>
    </source>
</evidence>
<evidence type="ECO:0000256" key="8">
    <source>
        <dbReference type="RuleBase" id="RU003733"/>
    </source>
</evidence>
<feature type="binding site" evidence="7">
    <location>
        <position position="245"/>
    </location>
    <ligand>
        <name>glycerol</name>
        <dbReference type="ChEBI" id="CHEBI:17754"/>
    </ligand>
</feature>
<dbReference type="Pfam" id="PF02782">
    <property type="entry name" value="FGGY_C"/>
    <property type="match status" value="1"/>
</dbReference>
<dbReference type="Proteomes" id="UP001523401">
    <property type="component" value="Unassembled WGS sequence"/>
</dbReference>
<dbReference type="InterPro" id="IPR018484">
    <property type="entry name" value="FGGY_N"/>
</dbReference>
<feature type="binding site" evidence="7">
    <location>
        <position position="414"/>
    </location>
    <ligand>
        <name>ADP</name>
        <dbReference type="ChEBI" id="CHEBI:456216"/>
    </ligand>
</feature>
<reference evidence="11 12" key="1">
    <citation type="submission" date="2022-06" db="EMBL/GenBank/DDBJ databases">
        <title>Whole-genome of Asaia lannensis strain LMG 27011T.</title>
        <authorList>
            <person name="Sombolestani A."/>
        </authorList>
    </citation>
    <scope>NUCLEOTIDE SEQUENCE [LARGE SCALE GENOMIC DNA]</scope>
    <source>
        <strain evidence="11 12">NBRC 102526</strain>
    </source>
</reference>
<dbReference type="InterPro" id="IPR000577">
    <property type="entry name" value="Carb_kinase_FGGY"/>
</dbReference>
<feature type="binding site" evidence="7">
    <location>
        <position position="16"/>
    </location>
    <ligand>
        <name>ATP</name>
        <dbReference type="ChEBI" id="CHEBI:30616"/>
    </ligand>
</feature>
<comment type="catalytic activity">
    <reaction evidence="7">
        <text>glycerol + ATP = sn-glycerol 3-phosphate + ADP + H(+)</text>
        <dbReference type="Rhea" id="RHEA:21644"/>
        <dbReference type="ChEBI" id="CHEBI:15378"/>
        <dbReference type="ChEBI" id="CHEBI:17754"/>
        <dbReference type="ChEBI" id="CHEBI:30616"/>
        <dbReference type="ChEBI" id="CHEBI:57597"/>
        <dbReference type="ChEBI" id="CHEBI:456216"/>
        <dbReference type="EC" id="2.7.1.30"/>
    </reaction>
</comment>
<feature type="binding site" evidence="7">
    <location>
        <position position="410"/>
    </location>
    <ligand>
        <name>ATP</name>
        <dbReference type="ChEBI" id="CHEBI:30616"/>
    </ligand>
</feature>
<evidence type="ECO:0000256" key="2">
    <source>
        <dbReference type="ARBA" id="ARBA00022679"/>
    </source>
</evidence>
<evidence type="ECO:0000313" key="12">
    <source>
        <dbReference type="Proteomes" id="UP001523401"/>
    </source>
</evidence>
<feature type="domain" description="Carbohydrate kinase FGGY N-terminal" evidence="9">
    <location>
        <begin position="7"/>
        <end position="251"/>
    </location>
</feature>
<comment type="caution">
    <text evidence="7">Lacks conserved residue(s) required for the propagation of feature annotation.</text>
</comment>
<feature type="binding site" evidence="7">
    <location>
        <position position="309"/>
    </location>
    <ligand>
        <name>ADP</name>
        <dbReference type="ChEBI" id="CHEBI:456216"/>
    </ligand>
</feature>
<feature type="binding site" evidence="7">
    <location>
        <position position="309"/>
    </location>
    <ligand>
        <name>ATP</name>
        <dbReference type="ChEBI" id="CHEBI:30616"/>
    </ligand>
</feature>
<feature type="binding site" evidence="7">
    <location>
        <position position="410"/>
    </location>
    <ligand>
        <name>ADP</name>
        <dbReference type="ChEBI" id="CHEBI:456216"/>
    </ligand>
</feature>
<gene>
    <name evidence="7 11" type="primary">glpK</name>
    <name evidence="11" type="ORF">NF685_03560</name>
</gene>
<comment type="activity regulation">
    <text evidence="7">Inhibited by fructose 1,6-bisphosphate (FBP).</text>
</comment>
<feature type="binding site" evidence="7">
    <location>
        <position position="244"/>
    </location>
    <ligand>
        <name>glycerol</name>
        <dbReference type="ChEBI" id="CHEBI:17754"/>
    </ligand>
</feature>
<dbReference type="HAMAP" id="MF_00186">
    <property type="entry name" value="Glycerol_kin"/>
    <property type="match status" value="1"/>
</dbReference>
<dbReference type="RefSeq" id="WP_222547833.1">
    <property type="nucleotide sequence ID" value="NZ_BAPW01000012.1"/>
</dbReference>
<comment type="similarity">
    <text evidence="1 7 8">Belongs to the FGGY kinase family.</text>
</comment>
<dbReference type="EMBL" id="JAMXQU010000002">
    <property type="protein sequence ID" value="MCO6159106.1"/>
    <property type="molecule type" value="Genomic_DNA"/>
</dbReference>
<comment type="caution">
    <text evidence="11">The sequence shown here is derived from an EMBL/GenBank/DDBJ whole genome shotgun (WGS) entry which is preliminary data.</text>
</comment>
<keyword evidence="5 7" id="KW-0319">Glycerol metabolism</keyword>
<protein>
    <recommendedName>
        <fullName evidence="7">Glycerol kinase</fullName>
        <ecNumber evidence="7">2.7.1.30</ecNumber>
    </recommendedName>
    <alternativeName>
        <fullName evidence="7">ATP:glycerol 3-phosphotransferase</fullName>
    </alternativeName>
    <alternativeName>
        <fullName evidence="7">Glycerokinase</fullName>
        <shortName evidence="7">GK</shortName>
    </alternativeName>
</protein>
<dbReference type="PIRSF" id="PIRSF000538">
    <property type="entry name" value="GlpK"/>
    <property type="match status" value="1"/>
</dbReference>
<keyword evidence="6 7" id="KW-0067">ATP-binding</keyword>
<feature type="binding site" evidence="7">
    <location>
        <position position="84"/>
    </location>
    <ligand>
        <name>glycerol</name>
        <dbReference type="ChEBI" id="CHEBI:17754"/>
    </ligand>
</feature>
<feature type="binding site" evidence="7">
    <location>
        <position position="266"/>
    </location>
    <ligand>
        <name>ADP</name>
        <dbReference type="ChEBI" id="CHEBI:456216"/>
    </ligand>
</feature>
<feature type="binding site" evidence="7">
    <location>
        <position position="15"/>
    </location>
    <ligand>
        <name>ATP</name>
        <dbReference type="ChEBI" id="CHEBI:30616"/>
    </ligand>
</feature>
<feature type="binding site" evidence="7">
    <location>
        <position position="84"/>
    </location>
    <ligand>
        <name>sn-glycerol 3-phosphate</name>
        <dbReference type="ChEBI" id="CHEBI:57597"/>
    </ligand>
</feature>
<organism evidence="11 12">
    <name type="scientific">Asaia lannensis NBRC 102526</name>
    <dbReference type="NCBI Taxonomy" id="1307926"/>
    <lineage>
        <taxon>Bacteria</taxon>
        <taxon>Pseudomonadati</taxon>
        <taxon>Pseudomonadota</taxon>
        <taxon>Alphaproteobacteria</taxon>
        <taxon>Acetobacterales</taxon>
        <taxon>Acetobacteraceae</taxon>
        <taxon>Asaia</taxon>
    </lineage>
</organism>
<feature type="domain" description="Carbohydrate kinase FGGY C-terminal" evidence="10">
    <location>
        <begin position="261"/>
        <end position="449"/>
    </location>
</feature>
<comment type="function">
    <text evidence="7">Key enzyme in the regulation of glycerol uptake and metabolism. Catalyzes the phosphorylation of glycerol to yield sn-glycerol 3-phosphate.</text>
</comment>
<dbReference type="PROSITE" id="PS00445">
    <property type="entry name" value="FGGY_KINASES_2"/>
    <property type="match status" value="1"/>
</dbReference>
<sequence>MTRKTHILAIDQGTTSTRSIVFDNRAKALSLSRREFTQHYPSPGWVEHDVEDIWRDALDTAREAIDQSGGIDAIAGLGITSQRETIVLWERATGKPVHRAIVWQDRRTAQFCAELKRDGAEDMVRDKTGLLLDPYFSASKITWLLDNVPGLRDRAEAGEIAMGTIDCFLLWRLTGGKVHATDVTNASRTALFNIHTQEWDRDLLALFNVPAALLPAVCDNSGDLGMTDPALFGKSIPIGGMAGDQHAALVGQACFRPGMAKATYGTGCFMLLNTGEKPVTSHHRLLTTIGYRINGRTTYALEGSIFVAGAAIKWLRDGLHLITHASQTDDMATRVPDSHGVYMVPGFVGLGAPHWDPDARGLICGLTLGSTEAHIARAALESVAYQTFDLAHAMREDGAMQAQTLRIDGGMSANDWFSQFLANILDTDVQRPADLETTALGAAFLAGLATGVWQSLEEIGTIWKQERLFTPDIDPALRLTLLHGWQDAVRRTLTPPSDLAAPSTAHHVRAA</sequence>
<feature type="binding site" evidence="7">
    <location>
        <position position="14"/>
    </location>
    <ligand>
        <name>ADP</name>
        <dbReference type="ChEBI" id="CHEBI:456216"/>
    </ligand>
</feature>
<feature type="binding site" evidence="7">
    <location>
        <position position="244"/>
    </location>
    <ligand>
        <name>sn-glycerol 3-phosphate</name>
        <dbReference type="ChEBI" id="CHEBI:57597"/>
    </ligand>
</feature>
<keyword evidence="2 7" id="KW-0808">Transferase</keyword>
<feature type="binding site" evidence="7">
    <location>
        <position position="83"/>
    </location>
    <ligand>
        <name>glycerol</name>
        <dbReference type="ChEBI" id="CHEBI:17754"/>
    </ligand>
</feature>